<dbReference type="EMBL" id="JBFNQD010000002">
    <property type="protein sequence ID" value="MEW9305788.1"/>
    <property type="molecule type" value="Genomic_DNA"/>
</dbReference>
<comment type="caution">
    <text evidence="2">The sequence shown here is derived from an EMBL/GenBank/DDBJ whole genome shotgun (WGS) entry which is preliminary data.</text>
</comment>
<gene>
    <name evidence="2" type="ORF">ABXS05_09595</name>
</gene>
<proteinExistence type="predicted"/>
<dbReference type="RefSeq" id="WP_367623728.1">
    <property type="nucleotide sequence ID" value="NZ_JBFNQD010000002.1"/>
</dbReference>
<name>A0ABV3PJZ2_9HYPH</name>
<accession>A0ABV3PJZ2</accession>
<evidence type="ECO:0000313" key="2">
    <source>
        <dbReference type="EMBL" id="MEW9305788.1"/>
    </source>
</evidence>
<reference evidence="2 3" key="1">
    <citation type="submission" date="2024-07" db="EMBL/GenBank/DDBJ databases">
        <title>Description of Labrys sedimenti sp. nov., isolated from a diclofenac-degrading enrichment culture.</title>
        <authorList>
            <person name="Tancsics A."/>
            <person name="Csepanyi A."/>
        </authorList>
    </citation>
    <scope>NUCLEOTIDE SEQUENCE [LARGE SCALE GENOMIC DNA]</scope>
    <source>
        <strain evidence="2 3">LMG 23578</strain>
    </source>
</reference>
<keyword evidence="3" id="KW-1185">Reference proteome</keyword>
<evidence type="ECO:0000256" key="1">
    <source>
        <dbReference type="SAM" id="MobiDB-lite"/>
    </source>
</evidence>
<evidence type="ECO:0000313" key="3">
    <source>
        <dbReference type="Proteomes" id="UP001555786"/>
    </source>
</evidence>
<dbReference type="Proteomes" id="UP001555786">
    <property type="component" value="Unassembled WGS sequence"/>
</dbReference>
<organism evidence="2 3">
    <name type="scientific">Labrys neptuniae</name>
    <dbReference type="NCBI Taxonomy" id="376174"/>
    <lineage>
        <taxon>Bacteria</taxon>
        <taxon>Pseudomonadati</taxon>
        <taxon>Pseudomonadota</taxon>
        <taxon>Alphaproteobacteria</taxon>
        <taxon>Hyphomicrobiales</taxon>
        <taxon>Xanthobacteraceae</taxon>
        <taxon>Labrys</taxon>
    </lineage>
</organism>
<sequence length="364" mass="40292">MIVISFGTPSALSYAVERIIESISSEITPGHAHIYAVSIQDLKNRWDQLDEARKENVTFFSDLPSSHVVSLFTRPHTPIVISTDAFAVLVRYIMADRQADFISAIRLASRAICMICLSTRSPNILFLSSQRYSQSLFAFVEALVNHYGLNCSTEQFQNILTRLSVPSCANPKLEEYVKSQFPKIVEAETGNAIQTQNEELLGKLSNAYDALINSESLPKISWPRELFLEAPNFQTLSARIDLAGPARILIHGPYLHLPAGKWTAEVEIEVGECQSQNRIVVDIFSEGLLDHGIMKLPPQGLFSFELSFVVDDPFKPIELRFHLKEGAIEGYFILNSVQLVPAASDSSDAASGPGDDGLRSPSPH</sequence>
<protein>
    <submittedName>
        <fullName evidence="2">Uncharacterized protein</fullName>
    </submittedName>
</protein>
<feature type="region of interest" description="Disordered" evidence="1">
    <location>
        <begin position="345"/>
        <end position="364"/>
    </location>
</feature>